<keyword evidence="3" id="KW-1185">Reference proteome</keyword>
<organism evidence="1">
    <name type="scientific">Brachypodium distachyon</name>
    <name type="common">Purple false brome</name>
    <name type="synonym">Trachynia distachya</name>
    <dbReference type="NCBI Taxonomy" id="15368"/>
    <lineage>
        <taxon>Eukaryota</taxon>
        <taxon>Viridiplantae</taxon>
        <taxon>Streptophyta</taxon>
        <taxon>Embryophyta</taxon>
        <taxon>Tracheophyta</taxon>
        <taxon>Spermatophyta</taxon>
        <taxon>Magnoliopsida</taxon>
        <taxon>Liliopsida</taxon>
        <taxon>Poales</taxon>
        <taxon>Poaceae</taxon>
        <taxon>BOP clade</taxon>
        <taxon>Pooideae</taxon>
        <taxon>Stipodae</taxon>
        <taxon>Brachypodieae</taxon>
        <taxon>Brachypodium</taxon>
    </lineage>
</organism>
<dbReference type="EnsemblPlants" id="PNT78294">
    <property type="protein sequence ID" value="PNT78294"/>
    <property type="gene ID" value="BRADI_1g77075v3"/>
</dbReference>
<reference evidence="2" key="3">
    <citation type="submission" date="2018-08" db="UniProtKB">
        <authorList>
            <consortium name="EnsemblPlants"/>
        </authorList>
    </citation>
    <scope>IDENTIFICATION</scope>
    <source>
        <strain evidence="2">cv. Bd21</strain>
    </source>
</reference>
<protein>
    <submittedName>
        <fullName evidence="1 2">Uncharacterized protein</fullName>
    </submittedName>
</protein>
<dbReference type="Proteomes" id="UP000008810">
    <property type="component" value="Chromosome 1"/>
</dbReference>
<evidence type="ECO:0000313" key="3">
    <source>
        <dbReference type="Proteomes" id="UP000008810"/>
    </source>
</evidence>
<dbReference type="EMBL" id="CM000880">
    <property type="protein sequence ID" value="PNT78294.1"/>
    <property type="molecule type" value="Genomic_DNA"/>
</dbReference>
<dbReference type="InParanoid" id="A0A2K2DVJ4"/>
<gene>
    <name evidence="1" type="ORF">BRADI_1g77075v3</name>
</gene>
<reference evidence="1 2" key="1">
    <citation type="journal article" date="2010" name="Nature">
        <title>Genome sequencing and analysis of the model grass Brachypodium distachyon.</title>
        <authorList>
            <consortium name="International Brachypodium Initiative"/>
        </authorList>
    </citation>
    <scope>NUCLEOTIDE SEQUENCE [LARGE SCALE GENOMIC DNA]</scope>
    <source>
        <strain evidence="1 2">Bd21</strain>
    </source>
</reference>
<evidence type="ECO:0000313" key="1">
    <source>
        <dbReference type="EMBL" id="PNT78294.1"/>
    </source>
</evidence>
<dbReference type="Gramene" id="PNT78294">
    <property type="protein sequence ID" value="PNT78294"/>
    <property type="gene ID" value="BRADI_1g77075v3"/>
</dbReference>
<reference evidence="1" key="2">
    <citation type="submission" date="2017-06" db="EMBL/GenBank/DDBJ databases">
        <title>WGS assembly of Brachypodium distachyon.</title>
        <authorList>
            <consortium name="The International Brachypodium Initiative"/>
            <person name="Lucas S."/>
            <person name="Harmon-Smith M."/>
            <person name="Lail K."/>
            <person name="Tice H."/>
            <person name="Grimwood J."/>
            <person name="Bruce D."/>
            <person name="Barry K."/>
            <person name="Shu S."/>
            <person name="Lindquist E."/>
            <person name="Wang M."/>
            <person name="Pitluck S."/>
            <person name="Vogel J.P."/>
            <person name="Garvin D.F."/>
            <person name="Mockler T.C."/>
            <person name="Schmutz J."/>
            <person name="Rokhsar D."/>
            <person name="Bevan M.W."/>
        </authorList>
    </citation>
    <scope>NUCLEOTIDE SEQUENCE</scope>
    <source>
        <strain evidence="1">Bd21</strain>
    </source>
</reference>
<dbReference type="AlphaFoldDB" id="A0A2K2DVJ4"/>
<evidence type="ECO:0000313" key="2">
    <source>
        <dbReference type="EnsemblPlants" id="PNT78294"/>
    </source>
</evidence>
<accession>A0A2K2DVJ4</accession>
<proteinExistence type="predicted"/>
<sequence>MNSQNSEAALTPVYLDFDHLPCLNLTYRWPHTTHVSDMRWGITAQSKIGQMIKSAPKLADATLHLDEE</sequence>
<name>A0A2K2DVJ4_BRADI</name>